<dbReference type="PANTHER" id="PTHR30566">
    <property type="entry name" value="YNAI-RELATED MECHANOSENSITIVE ION CHANNEL"/>
    <property type="match status" value="1"/>
</dbReference>
<feature type="signal peptide" evidence="8">
    <location>
        <begin position="1"/>
        <end position="24"/>
    </location>
</feature>
<dbReference type="Gene3D" id="1.10.287.1260">
    <property type="match status" value="1"/>
</dbReference>
<dbReference type="Pfam" id="PF21088">
    <property type="entry name" value="MS_channel_1st"/>
    <property type="match status" value="1"/>
</dbReference>
<dbReference type="SUPFAM" id="SSF50182">
    <property type="entry name" value="Sm-like ribonucleoproteins"/>
    <property type="match status" value="1"/>
</dbReference>
<dbReference type="InterPro" id="IPR010920">
    <property type="entry name" value="LSM_dom_sf"/>
</dbReference>
<gene>
    <name evidence="11" type="ORF">JYP50_15010</name>
</gene>
<reference evidence="11" key="1">
    <citation type="submission" date="2021-02" db="EMBL/GenBank/DDBJ databases">
        <title>PHA producing bacteria isolated from coastal sediment in Guangdong, Shenzhen.</title>
        <authorList>
            <person name="Zheng W."/>
            <person name="Yu S."/>
            <person name="Huang Y."/>
        </authorList>
    </citation>
    <scope>NUCLEOTIDE SEQUENCE</scope>
    <source>
        <strain evidence="11">TN14-10</strain>
    </source>
</reference>
<feature type="domain" description="Mechanosensitive ion channel MscS" evidence="9">
    <location>
        <begin position="369"/>
        <end position="434"/>
    </location>
</feature>
<dbReference type="EMBL" id="JAFKCZ010000010">
    <property type="protein sequence ID" value="MBN7797918.1"/>
    <property type="molecule type" value="Genomic_DNA"/>
</dbReference>
<evidence type="ECO:0000256" key="8">
    <source>
        <dbReference type="SAM" id="SignalP"/>
    </source>
</evidence>
<accession>A0A939DGM9</accession>
<evidence type="ECO:0000256" key="6">
    <source>
        <dbReference type="ARBA" id="ARBA00023136"/>
    </source>
</evidence>
<sequence length="552" mass="61387">MSLFHAALRHLLLASLLACLPAAAQEGEDRNIREIIEAEHQARKLAEEKTDEAPGSLESMSTPLDSILGLREALLANDFQRAGQFLDMRYLPEAVEAYEPATLVRALSNVWRQQNIVDLSALSDSPEGNLNDGLPRYRDLLGHVTTSTGDVPIYLQRVPDDSGKRVWKISNASVAQIPMLWDELGYSPVAVFLATHLPDFHFLGMDNWQLIATVLIVLLAWPLATLASGLLSRVALLIPNRFPLGIKRFFRVSFRIFLFIFITRWLIGQLGLSLTARIMLESSGLDYFAFTVLLLGLMSLVRDYNMRRLEHLGHTQYVALLRPLTTMLKVVAVVIIALVWAENAGYDMTTILAGLGVGSLAVALAAQKTMENIIGAVTLYTARPVNPGDLCRFGNIVGRVEEIGLRSTTIRTLDRSLMVVPNSMFSSTEIENISARDRIRYYNELRLQLISRPAMEALLASMNDIFKRHEKVVPDTLSLRFARIEDATAVLRIDAGIATTDFQEFLAVAEELNLQIVDCIEASDSRFTGPGQMMQVAQIEESAVQHVPESED</sequence>
<evidence type="ECO:0000256" key="7">
    <source>
        <dbReference type="SAM" id="Phobius"/>
    </source>
</evidence>
<keyword evidence="5 7" id="KW-1133">Transmembrane helix</keyword>
<comment type="similarity">
    <text evidence="2">Belongs to the MscS (TC 1.A.23) family.</text>
</comment>
<dbReference type="Pfam" id="PF00924">
    <property type="entry name" value="MS_channel_2nd"/>
    <property type="match status" value="1"/>
</dbReference>
<dbReference type="Gene3D" id="2.30.30.60">
    <property type="match status" value="1"/>
</dbReference>
<dbReference type="InterPro" id="IPR006685">
    <property type="entry name" value="MscS_channel_2nd"/>
</dbReference>
<keyword evidence="12" id="KW-1185">Reference proteome</keyword>
<feature type="transmembrane region" description="Helical" evidence="7">
    <location>
        <begin position="210"/>
        <end position="237"/>
    </location>
</feature>
<evidence type="ECO:0000256" key="4">
    <source>
        <dbReference type="ARBA" id="ARBA00022692"/>
    </source>
</evidence>
<evidence type="ECO:0000256" key="2">
    <source>
        <dbReference type="ARBA" id="ARBA00008017"/>
    </source>
</evidence>
<evidence type="ECO:0000259" key="9">
    <source>
        <dbReference type="Pfam" id="PF00924"/>
    </source>
</evidence>
<dbReference type="InterPro" id="IPR011014">
    <property type="entry name" value="MscS_channel_TM-2"/>
</dbReference>
<feature type="transmembrane region" description="Helical" evidence="7">
    <location>
        <begin position="317"/>
        <end position="340"/>
    </location>
</feature>
<protein>
    <submittedName>
        <fullName evidence="11">Mechanosensitive ion channel</fullName>
    </submittedName>
</protein>
<dbReference type="InterPro" id="IPR049142">
    <property type="entry name" value="MS_channel_1st"/>
</dbReference>
<comment type="subcellular location">
    <subcellularLocation>
        <location evidence="1">Cell membrane</location>
        <topology evidence="1">Multi-pass membrane protein</topology>
    </subcellularLocation>
</comment>
<feature type="transmembrane region" description="Helical" evidence="7">
    <location>
        <begin position="346"/>
        <end position="366"/>
    </location>
</feature>
<feature type="transmembrane region" description="Helical" evidence="7">
    <location>
        <begin position="287"/>
        <end position="305"/>
    </location>
</feature>
<dbReference type="Proteomes" id="UP000664303">
    <property type="component" value="Unassembled WGS sequence"/>
</dbReference>
<feature type="domain" description="Mechanosensitive ion channel transmembrane helices 2/3" evidence="10">
    <location>
        <begin position="326"/>
        <end position="367"/>
    </location>
</feature>
<evidence type="ECO:0000256" key="5">
    <source>
        <dbReference type="ARBA" id="ARBA00022989"/>
    </source>
</evidence>
<dbReference type="GO" id="GO:0005886">
    <property type="term" value="C:plasma membrane"/>
    <property type="evidence" value="ECO:0007669"/>
    <property type="project" value="UniProtKB-SubCell"/>
</dbReference>
<dbReference type="GO" id="GO:0008381">
    <property type="term" value="F:mechanosensitive monoatomic ion channel activity"/>
    <property type="evidence" value="ECO:0007669"/>
    <property type="project" value="UniProtKB-ARBA"/>
</dbReference>
<dbReference type="SUPFAM" id="SSF82861">
    <property type="entry name" value="Mechanosensitive channel protein MscS (YggB), transmembrane region"/>
    <property type="match status" value="1"/>
</dbReference>
<comment type="caution">
    <text evidence="11">The sequence shown here is derived from an EMBL/GenBank/DDBJ whole genome shotgun (WGS) entry which is preliminary data.</text>
</comment>
<evidence type="ECO:0000313" key="12">
    <source>
        <dbReference type="Proteomes" id="UP000664303"/>
    </source>
</evidence>
<dbReference type="InterPro" id="IPR023408">
    <property type="entry name" value="MscS_beta-dom_sf"/>
</dbReference>
<dbReference type="PANTHER" id="PTHR30566:SF5">
    <property type="entry name" value="MECHANOSENSITIVE ION CHANNEL PROTEIN 1, MITOCHONDRIAL-RELATED"/>
    <property type="match status" value="1"/>
</dbReference>
<evidence type="ECO:0000256" key="1">
    <source>
        <dbReference type="ARBA" id="ARBA00004651"/>
    </source>
</evidence>
<feature type="transmembrane region" description="Helical" evidence="7">
    <location>
        <begin position="249"/>
        <end position="267"/>
    </location>
</feature>
<feature type="chain" id="PRO_5037669685" evidence="8">
    <location>
        <begin position="25"/>
        <end position="552"/>
    </location>
</feature>
<proteinExistence type="inferred from homology"/>
<evidence type="ECO:0000259" key="10">
    <source>
        <dbReference type="Pfam" id="PF21088"/>
    </source>
</evidence>
<dbReference type="AlphaFoldDB" id="A0A939DGM9"/>
<evidence type="ECO:0000313" key="11">
    <source>
        <dbReference type="EMBL" id="MBN7797918.1"/>
    </source>
</evidence>
<organism evidence="11 12">
    <name type="scientific">Parahaliea mediterranea</name>
    <dbReference type="NCBI Taxonomy" id="651086"/>
    <lineage>
        <taxon>Bacteria</taxon>
        <taxon>Pseudomonadati</taxon>
        <taxon>Pseudomonadota</taxon>
        <taxon>Gammaproteobacteria</taxon>
        <taxon>Cellvibrionales</taxon>
        <taxon>Halieaceae</taxon>
        <taxon>Parahaliea</taxon>
    </lineage>
</organism>
<keyword evidence="6 7" id="KW-0472">Membrane</keyword>
<keyword evidence="8" id="KW-0732">Signal</keyword>
<name>A0A939DGM9_9GAMM</name>
<keyword evidence="4 7" id="KW-0812">Transmembrane</keyword>
<evidence type="ECO:0000256" key="3">
    <source>
        <dbReference type="ARBA" id="ARBA00022475"/>
    </source>
</evidence>
<dbReference type="RefSeq" id="WP_206561360.1">
    <property type="nucleotide sequence ID" value="NZ_JAFKCZ010000010.1"/>
</dbReference>
<keyword evidence="3" id="KW-1003">Cell membrane</keyword>